<name>W9GWT5_9PROT</name>
<reference evidence="2 3" key="1">
    <citation type="submission" date="2013-08" db="EMBL/GenBank/DDBJ databases">
        <title>The genome sequence of Skermanella stibiiresistens.</title>
        <authorList>
            <person name="Zhu W."/>
            <person name="Wang G."/>
        </authorList>
    </citation>
    <scope>NUCLEOTIDE SEQUENCE [LARGE SCALE GENOMIC DNA]</scope>
    <source>
        <strain evidence="2 3">SB22</strain>
    </source>
</reference>
<protein>
    <recommendedName>
        <fullName evidence="1">Transposase DDE domain-containing protein</fullName>
    </recommendedName>
</protein>
<proteinExistence type="predicted"/>
<dbReference type="Proteomes" id="UP000019486">
    <property type="component" value="Unassembled WGS sequence"/>
</dbReference>
<comment type="caution">
    <text evidence="2">The sequence shown here is derived from an EMBL/GenBank/DDBJ whole genome shotgun (WGS) entry which is preliminary data.</text>
</comment>
<evidence type="ECO:0000313" key="3">
    <source>
        <dbReference type="Proteomes" id="UP000019486"/>
    </source>
</evidence>
<feature type="domain" description="Transposase DDE" evidence="1">
    <location>
        <begin position="16"/>
        <end position="100"/>
    </location>
</feature>
<dbReference type="Pfam" id="PF13737">
    <property type="entry name" value="DDE_Tnp_1_5"/>
    <property type="match status" value="1"/>
</dbReference>
<dbReference type="STRING" id="1385369.N825_32120"/>
<sequence>MKFKMTKWSEDETGLRRGNLTLWVGNEAIVAWRPAPRTTPGGQARHSETAIETALMVRLVFHQPLRQTEGLLGSPLDLMDVDLSVPDHTTISRRAARLTPALRTALRLFRVCL</sequence>
<keyword evidence="3" id="KW-1185">Reference proteome</keyword>
<accession>W9GWT5</accession>
<dbReference type="OrthoDB" id="8451553at2"/>
<evidence type="ECO:0000259" key="1">
    <source>
        <dbReference type="Pfam" id="PF13737"/>
    </source>
</evidence>
<dbReference type="RefSeq" id="WP_051514095.1">
    <property type="nucleotide sequence ID" value="NZ_AVFL01000059.1"/>
</dbReference>
<gene>
    <name evidence="2" type="ORF">N825_32120</name>
</gene>
<dbReference type="EMBL" id="AVFL01000059">
    <property type="protein sequence ID" value="EWY35948.1"/>
    <property type="molecule type" value="Genomic_DNA"/>
</dbReference>
<evidence type="ECO:0000313" key="2">
    <source>
        <dbReference type="EMBL" id="EWY35948.1"/>
    </source>
</evidence>
<dbReference type="AlphaFoldDB" id="W9GWT5"/>
<organism evidence="2 3">
    <name type="scientific">Skermanella stibiiresistens SB22</name>
    <dbReference type="NCBI Taxonomy" id="1385369"/>
    <lineage>
        <taxon>Bacteria</taxon>
        <taxon>Pseudomonadati</taxon>
        <taxon>Pseudomonadota</taxon>
        <taxon>Alphaproteobacteria</taxon>
        <taxon>Rhodospirillales</taxon>
        <taxon>Azospirillaceae</taxon>
        <taxon>Skermanella</taxon>
    </lineage>
</organism>
<dbReference type="InterPro" id="IPR025668">
    <property type="entry name" value="Tnp_DDE_dom"/>
</dbReference>